<proteinExistence type="predicted"/>
<feature type="non-terminal residue" evidence="1">
    <location>
        <position position="70"/>
    </location>
</feature>
<protein>
    <submittedName>
        <fullName evidence="1">Uncharacterized protein</fullName>
    </submittedName>
</protein>
<feature type="non-terminal residue" evidence="1">
    <location>
        <position position="1"/>
    </location>
</feature>
<evidence type="ECO:0000313" key="2">
    <source>
        <dbReference type="Proteomes" id="UP000681720"/>
    </source>
</evidence>
<sequence length="70" mass="7993">TQSTSTNMDFEEQLDQSSKELISNVHKAFKETLDNLPICQDSGNSWLSSMNQFKNYANRCVKFATRIPGF</sequence>
<reference evidence="1" key="1">
    <citation type="submission" date="2021-02" db="EMBL/GenBank/DDBJ databases">
        <authorList>
            <person name="Nowell W R."/>
        </authorList>
    </citation>
    <scope>NUCLEOTIDE SEQUENCE</scope>
</reference>
<evidence type="ECO:0000313" key="1">
    <source>
        <dbReference type="EMBL" id="CAF5223487.1"/>
    </source>
</evidence>
<accession>A0A8S3JUC1</accession>
<name>A0A8S3JUC1_9BILA</name>
<organism evidence="1 2">
    <name type="scientific">Rotaria magnacalcarata</name>
    <dbReference type="NCBI Taxonomy" id="392030"/>
    <lineage>
        <taxon>Eukaryota</taxon>
        <taxon>Metazoa</taxon>
        <taxon>Spiralia</taxon>
        <taxon>Gnathifera</taxon>
        <taxon>Rotifera</taxon>
        <taxon>Eurotatoria</taxon>
        <taxon>Bdelloidea</taxon>
        <taxon>Philodinida</taxon>
        <taxon>Philodinidae</taxon>
        <taxon>Rotaria</taxon>
    </lineage>
</organism>
<comment type="caution">
    <text evidence="1">The sequence shown here is derived from an EMBL/GenBank/DDBJ whole genome shotgun (WGS) entry which is preliminary data.</text>
</comment>
<gene>
    <name evidence="1" type="ORF">GIL414_LOCUS85606</name>
</gene>
<dbReference type="EMBL" id="CAJOBJ010371188">
    <property type="protein sequence ID" value="CAF5223487.1"/>
    <property type="molecule type" value="Genomic_DNA"/>
</dbReference>
<dbReference type="Proteomes" id="UP000681720">
    <property type="component" value="Unassembled WGS sequence"/>
</dbReference>
<dbReference type="AlphaFoldDB" id="A0A8S3JUC1"/>